<dbReference type="PIRSF" id="PIRSF015582">
    <property type="entry name" value="Cit_lyase_B"/>
    <property type="match status" value="1"/>
</dbReference>
<gene>
    <name evidence="7" type="ORF">CLV47_101395</name>
</gene>
<dbReference type="SUPFAM" id="SSF51621">
    <property type="entry name" value="Phosphoenolpyruvate/pyruvate domain"/>
    <property type="match status" value="1"/>
</dbReference>
<evidence type="ECO:0000256" key="1">
    <source>
        <dbReference type="ARBA" id="ARBA00001946"/>
    </source>
</evidence>
<feature type="binding site" evidence="4">
    <location>
        <position position="72"/>
    </location>
    <ligand>
        <name>substrate</name>
    </ligand>
</feature>
<feature type="domain" description="HpcH/HpaI aldolase/citrate lyase" evidence="6">
    <location>
        <begin position="9"/>
        <end position="217"/>
    </location>
</feature>
<dbReference type="Pfam" id="PF03328">
    <property type="entry name" value="HpcH_HpaI"/>
    <property type="match status" value="1"/>
</dbReference>
<dbReference type="InterPro" id="IPR040442">
    <property type="entry name" value="Pyrv_kinase-like_dom_sf"/>
</dbReference>
<dbReference type="InterPro" id="IPR015813">
    <property type="entry name" value="Pyrv/PenolPyrv_kinase-like_dom"/>
</dbReference>
<evidence type="ECO:0000313" key="7">
    <source>
        <dbReference type="EMBL" id="PRZ44269.1"/>
    </source>
</evidence>
<keyword evidence="3 5" id="KW-0460">Magnesium</keyword>
<evidence type="ECO:0000256" key="4">
    <source>
        <dbReference type="PIRSR" id="PIRSR015582-1"/>
    </source>
</evidence>
<dbReference type="GO" id="GO:0000287">
    <property type="term" value="F:magnesium ion binding"/>
    <property type="evidence" value="ECO:0007669"/>
    <property type="project" value="TreeGrafter"/>
</dbReference>
<accession>A0A2T1A6P4</accession>
<dbReference type="EMBL" id="PVUE01000001">
    <property type="protein sequence ID" value="PRZ44269.1"/>
    <property type="molecule type" value="Genomic_DNA"/>
</dbReference>
<dbReference type="InterPro" id="IPR011206">
    <property type="entry name" value="Citrate_lyase_beta/mcl1/mcl2"/>
</dbReference>
<dbReference type="OrthoDB" id="5172636at2"/>
<name>A0A2T1A6P4_9ACTN</name>
<evidence type="ECO:0000256" key="2">
    <source>
        <dbReference type="ARBA" id="ARBA00022723"/>
    </source>
</evidence>
<proteinExistence type="predicted"/>
<dbReference type="Proteomes" id="UP000237752">
    <property type="component" value="Unassembled WGS sequence"/>
</dbReference>
<organism evidence="7 8">
    <name type="scientific">Antricoccus suffuscus</name>
    <dbReference type="NCBI Taxonomy" id="1629062"/>
    <lineage>
        <taxon>Bacteria</taxon>
        <taxon>Bacillati</taxon>
        <taxon>Actinomycetota</taxon>
        <taxon>Actinomycetes</taxon>
        <taxon>Geodermatophilales</taxon>
        <taxon>Antricoccaceae</taxon>
        <taxon>Antricoccus</taxon>
    </lineage>
</organism>
<dbReference type="RefSeq" id="WP_106347299.1">
    <property type="nucleotide sequence ID" value="NZ_PVUE01000001.1"/>
</dbReference>
<dbReference type="GO" id="GO:0006107">
    <property type="term" value="P:oxaloacetate metabolic process"/>
    <property type="evidence" value="ECO:0007669"/>
    <property type="project" value="TreeGrafter"/>
</dbReference>
<feature type="binding site" evidence="4">
    <location>
        <position position="124"/>
    </location>
    <ligand>
        <name>substrate</name>
    </ligand>
</feature>
<keyword evidence="7" id="KW-0456">Lyase</keyword>
<dbReference type="PANTHER" id="PTHR32308">
    <property type="entry name" value="LYASE BETA SUBUNIT, PUTATIVE (AFU_ORTHOLOGUE AFUA_4G13030)-RELATED"/>
    <property type="match status" value="1"/>
</dbReference>
<evidence type="ECO:0000259" key="6">
    <source>
        <dbReference type="Pfam" id="PF03328"/>
    </source>
</evidence>
<protein>
    <submittedName>
        <fullName evidence="7">Citrate lyase subunit beta/citryl-CoA lyase</fullName>
    </submittedName>
</protein>
<dbReference type="AlphaFoldDB" id="A0A2T1A6P4"/>
<dbReference type="PANTHER" id="PTHR32308:SF0">
    <property type="entry name" value="HPCH_HPAI ALDOLASE_CITRATE LYASE DOMAIN-CONTAINING PROTEIN"/>
    <property type="match status" value="1"/>
</dbReference>
<keyword evidence="2 5" id="KW-0479">Metal-binding</keyword>
<evidence type="ECO:0000256" key="5">
    <source>
        <dbReference type="PIRSR" id="PIRSR015582-2"/>
    </source>
</evidence>
<feature type="binding site" evidence="5">
    <location>
        <position position="149"/>
    </location>
    <ligand>
        <name>Mg(2+)</name>
        <dbReference type="ChEBI" id="CHEBI:18420"/>
    </ligand>
</feature>
<feature type="binding site" evidence="5">
    <location>
        <position position="124"/>
    </location>
    <ligand>
        <name>Mg(2+)</name>
        <dbReference type="ChEBI" id="CHEBI:18420"/>
    </ligand>
</feature>
<dbReference type="GO" id="GO:0016829">
    <property type="term" value="F:lyase activity"/>
    <property type="evidence" value="ECO:0007669"/>
    <property type="project" value="UniProtKB-KW"/>
</dbReference>
<sequence length="275" mass="29508">MSQITVAPRSVLFMPASKPTMAAKIPDIRPDVAVLDLEDAVQHGAKSQAREQLRAILTQTQLLDGDVPILVRVNEMGSPWIDEDLSLVREIPRVGVVLPKAESPEAVERVRLLLPDRHLMVGVESARGVADARVILEAGPDSCYFGAEDYIVDLGGRRTNAGNEVLYARSQVVLAARLSGAYAVDQVVVAVHDDSAFEADAAVARDLGYNGKLCLHPQQVEVSHRVFSPSPEEVAHARRVVRAAGDGVGLVDGAMVDHVHVRQARDVLARSGGAS</sequence>
<keyword evidence="8" id="KW-1185">Reference proteome</keyword>
<dbReference type="Gene3D" id="3.20.20.60">
    <property type="entry name" value="Phosphoenolpyruvate-binding domains"/>
    <property type="match status" value="1"/>
</dbReference>
<dbReference type="InterPro" id="IPR005000">
    <property type="entry name" value="Aldolase/citrate-lyase_domain"/>
</dbReference>
<comment type="caution">
    <text evidence="7">The sequence shown here is derived from an EMBL/GenBank/DDBJ whole genome shotgun (WGS) entry which is preliminary data.</text>
</comment>
<comment type="cofactor">
    <cofactor evidence="1">
        <name>Mg(2+)</name>
        <dbReference type="ChEBI" id="CHEBI:18420"/>
    </cofactor>
</comment>
<reference evidence="7 8" key="1">
    <citation type="submission" date="2018-03" db="EMBL/GenBank/DDBJ databases">
        <title>Genomic Encyclopedia of Archaeal and Bacterial Type Strains, Phase II (KMG-II): from individual species to whole genera.</title>
        <authorList>
            <person name="Goeker M."/>
        </authorList>
    </citation>
    <scope>NUCLEOTIDE SEQUENCE [LARGE SCALE GENOMIC DNA]</scope>
    <source>
        <strain evidence="7 8">DSM 100065</strain>
    </source>
</reference>
<evidence type="ECO:0000313" key="8">
    <source>
        <dbReference type="Proteomes" id="UP000237752"/>
    </source>
</evidence>
<evidence type="ECO:0000256" key="3">
    <source>
        <dbReference type="ARBA" id="ARBA00022842"/>
    </source>
</evidence>